<dbReference type="Pfam" id="PF02686">
    <property type="entry name" value="GatC"/>
    <property type="match status" value="1"/>
</dbReference>
<keyword evidence="1" id="KW-0808">Transferase</keyword>
<dbReference type="Gene3D" id="1.10.20.60">
    <property type="entry name" value="Glu-tRNAGln amidotransferase C subunit, N-terminal domain"/>
    <property type="match status" value="1"/>
</dbReference>
<dbReference type="PANTHER" id="PTHR15004:SF0">
    <property type="entry name" value="GLUTAMYL-TRNA(GLN) AMIDOTRANSFERASE SUBUNIT C, MITOCHONDRIAL"/>
    <property type="match status" value="1"/>
</dbReference>
<dbReference type="GO" id="GO:0070681">
    <property type="term" value="P:glutaminyl-tRNAGln biosynthesis via transamidation"/>
    <property type="evidence" value="ECO:0007669"/>
    <property type="project" value="TreeGrafter"/>
</dbReference>
<dbReference type="EMBL" id="UIDG01000648">
    <property type="protein sequence ID" value="SUS08872.1"/>
    <property type="molecule type" value="Genomic_DNA"/>
</dbReference>
<sequence>MSLDPETVRTIAALARLRVAADQLGHLGEELSAIIGFVEQLQGVDTADVAPMTSVIDLLLPERVDAVTDGNCREGVLANAPERIDCFYAVPKVVE</sequence>
<keyword evidence="1" id="KW-0436">Ligase</keyword>
<protein>
    <submittedName>
        <fullName evidence="1">Aspartyl/glutamyl-tRNA(Asn/Gln) amidotransferase subunit C</fullName>
        <ecNumber evidence="1">6.3.5.-</ecNumber>
    </submittedName>
</protein>
<dbReference type="AlphaFoldDB" id="A0A380TK82"/>
<gene>
    <name evidence="1" type="primary">gatC</name>
    <name evidence="1" type="ORF">DF3PB_920004</name>
</gene>
<dbReference type="NCBIfam" id="TIGR00135">
    <property type="entry name" value="gatC"/>
    <property type="match status" value="1"/>
</dbReference>
<dbReference type="InterPro" id="IPR003837">
    <property type="entry name" value="GatC"/>
</dbReference>
<dbReference type="InterPro" id="IPR036113">
    <property type="entry name" value="Asp/Glu-ADT_sf_sub_c"/>
</dbReference>
<dbReference type="HAMAP" id="MF_00122">
    <property type="entry name" value="GatC"/>
    <property type="match status" value="1"/>
</dbReference>
<organism evidence="1">
    <name type="scientific">metagenome</name>
    <dbReference type="NCBI Taxonomy" id="256318"/>
    <lineage>
        <taxon>unclassified sequences</taxon>
        <taxon>metagenomes</taxon>
    </lineage>
</organism>
<accession>A0A380TK82</accession>
<proteinExistence type="inferred from homology"/>
<evidence type="ECO:0000313" key="1">
    <source>
        <dbReference type="EMBL" id="SUS08872.1"/>
    </source>
</evidence>
<dbReference type="EC" id="6.3.5.-" evidence="1"/>
<dbReference type="GO" id="GO:0006450">
    <property type="term" value="P:regulation of translational fidelity"/>
    <property type="evidence" value="ECO:0007669"/>
    <property type="project" value="InterPro"/>
</dbReference>
<dbReference type="GO" id="GO:0016874">
    <property type="term" value="F:ligase activity"/>
    <property type="evidence" value="ECO:0007669"/>
    <property type="project" value="UniProtKB-KW"/>
</dbReference>
<reference evidence="1" key="1">
    <citation type="submission" date="2018-07" db="EMBL/GenBank/DDBJ databases">
        <authorList>
            <person name="Quirk P.G."/>
            <person name="Krulwich T.A."/>
        </authorList>
    </citation>
    <scope>NUCLEOTIDE SEQUENCE</scope>
</reference>
<dbReference type="GO" id="GO:0016740">
    <property type="term" value="F:transferase activity"/>
    <property type="evidence" value="ECO:0007669"/>
    <property type="project" value="UniProtKB-KW"/>
</dbReference>
<dbReference type="SUPFAM" id="SSF141000">
    <property type="entry name" value="Glu-tRNAGln amidotransferase C subunit"/>
    <property type="match status" value="1"/>
</dbReference>
<name>A0A380TK82_9ZZZZ</name>
<dbReference type="PANTHER" id="PTHR15004">
    <property type="entry name" value="GLUTAMYL-TRNA(GLN) AMIDOTRANSFERASE SUBUNIT C, MITOCHONDRIAL"/>
    <property type="match status" value="1"/>
</dbReference>